<sequence>MTINSNSMQEHDFTLLLDGLQSITPELEEAIFKSGCDDATLSLRFGRLFLTFSRTASSLREAIVSAVLAINGCGFGLRVLRVDVCNLVTQSEIARKIGRSRQLVHQYMIGVRGPGGFPPPACNITENAPLWYWCEVAYWLWSNDLISQDVLQEAQEVAVVNSVLDLEHQRQIAPELTKEIMQSLFLCK</sequence>
<keyword evidence="2" id="KW-1185">Reference proteome</keyword>
<comment type="caution">
    <text evidence="1">The sequence shown here is derived from an EMBL/GenBank/DDBJ whole genome shotgun (WGS) entry which is preliminary data.</text>
</comment>
<reference evidence="1 2" key="2">
    <citation type="submission" date="2019-08" db="EMBL/GenBank/DDBJ databases">
        <authorList>
            <person name="Henke P."/>
        </authorList>
    </citation>
    <scope>NUCLEOTIDE SEQUENCE [LARGE SCALE GENOMIC DNA]</scope>
    <source>
        <strain evidence="1">Phe10_nw2017</strain>
    </source>
</reference>
<name>A0A5C6M2M3_9PLAN</name>
<evidence type="ECO:0000313" key="1">
    <source>
        <dbReference type="EMBL" id="TWW08423.1"/>
    </source>
</evidence>
<evidence type="ECO:0000313" key="2">
    <source>
        <dbReference type="Proteomes" id="UP000321083"/>
    </source>
</evidence>
<dbReference type="AlphaFoldDB" id="A0A5C6M2M3"/>
<reference evidence="1 2" key="1">
    <citation type="submission" date="2019-08" db="EMBL/GenBank/DDBJ databases">
        <title>100 year-old enigma solved: identification of Planctomyces bekefii, the type genus and species of the phylum Planctomycetes.</title>
        <authorList>
            <person name="Svetlana D.N."/>
            <person name="Overmann J."/>
        </authorList>
    </citation>
    <scope>NUCLEOTIDE SEQUENCE [LARGE SCALE GENOMIC DNA]</scope>
    <source>
        <strain evidence="1">Phe10_nw2017</strain>
    </source>
</reference>
<proteinExistence type="predicted"/>
<protein>
    <submittedName>
        <fullName evidence="1">Uncharacterized protein</fullName>
    </submittedName>
</protein>
<gene>
    <name evidence="1" type="ORF">E3A20_24470</name>
</gene>
<dbReference type="EMBL" id="SRHE01000676">
    <property type="protein sequence ID" value="TWW08423.1"/>
    <property type="molecule type" value="Genomic_DNA"/>
</dbReference>
<accession>A0A5C6M2M3</accession>
<organism evidence="1 2">
    <name type="scientific">Planctomyces bekefii</name>
    <dbReference type="NCBI Taxonomy" id="1653850"/>
    <lineage>
        <taxon>Bacteria</taxon>
        <taxon>Pseudomonadati</taxon>
        <taxon>Planctomycetota</taxon>
        <taxon>Planctomycetia</taxon>
        <taxon>Planctomycetales</taxon>
        <taxon>Planctomycetaceae</taxon>
        <taxon>Planctomyces</taxon>
    </lineage>
</organism>
<dbReference type="Proteomes" id="UP000321083">
    <property type="component" value="Unassembled WGS sequence"/>
</dbReference>